<organism evidence="1 2">
    <name type="scientific">Leptospira sarikeiensis</name>
    <dbReference type="NCBI Taxonomy" id="2484943"/>
    <lineage>
        <taxon>Bacteria</taxon>
        <taxon>Pseudomonadati</taxon>
        <taxon>Spirochaetota</taxon>
        <taxon>Spirochaetia</taxon>
        <taxon>Leptospirales</taxon>
        <taxon>Leptospiraceae</taxon>
        <taxon>Leptospira</taxon>
    </lineage>
</organism>
<evidence type="ECO:0008006" key="3">
    <source>
        <dbReference type="Google" id="ProtNLM"/>
    </source>
</evidence>
<dbReference type="AlphaFoldDB" id="A0A4R9KB66"/>
<reference evidence="1" key="1">
    <citation type="journal article" date="2019" name="PLoS Negl. Trop. Dis.">
        <title>Revisiting the worldwide diversity of Leptospira species in the environment.</title>
        <authorList>
            <person name="Vincent A.T."/>
            <person name="Schiettekatte O."/>
            <person name="Bourhy P."/>
            <person name="Veyrier F.J."/>
            <person name="Picardeau M."/>
        </authorList>
    </citation>
    <scope>NUCLEOTIDE SEQUENCE [LARGE SCALE GENOMIC DNA]</scope>
    <source>
        <strain evidence="1">201702455</strain>
    </source>
</reference>
<comment type="caution">
    <text evidence="1">The sequence shown here is derived from an EMBL/GenBank/DDBJ whole genome shotgun (WGS) entry which is preliminary data.</text>
</comment>
<keyword evidence="2" id="KW-1185">Reference proteome</keyword>
<gene>
    <name evidence="1" type="ORF">EHQ64_04615</name>
</gene>
<accession>A0A4R9KB66</accession>
<sequence>MIRILILGFFLQGCISFSNYKFEPKSRSLDQGFVPTKSLIVDSLKKNERFNMNHYSSFLSEQDRIEYESIFKKAGYTISTESVLWDSDLRVEIEENSDNKFSQGLMFVSAFSFALIPFMISSDVEVSFTFTDRNKEFVGKYTRHYSETTWIQTLLGFAFFLPNRSETRYEARREIVNSILEELYLVGVLSEERAESLKSEEY</sequence>
<dbReference type="OrthoDB" id="9797548at2"/>
<proteinExistence type="predicted"/>
<dbReference type="EMBL" id="RQGF01000012">
    <property type="protein sequence ID" value="TGL63251.1"/>
    <property type="molecule type" value="Genomic_DNA"/>
</dbReference>
<dbReference type="RefSeq" id="WP_135648341.1">
    <property type="nucleotide sequence ID" value="NZ_RQGF01000012.1"/>
</dbReference>
<evidence type="ECO:0000313" key="1">
    <source>
        <dbReference type="EMBL" id="TGL63251.1"/>
    </source>
</evidence>
<dbReference type="Proteomes" id="UP000297762">
    <property type="component" value="Unassembled WGS sequence"/>
</dbReference>
<name>A0A4R9KB66_9LEPT</name>
<evidence type="ECO:0000313" key="2">
    <source>
        <dbReference type="Proteomes" id="UP000297762"/>
    </source>
</evidence>
<protein>
    <recommendedName>
        <fullName evidence="3">Lipoprotein</fullName>
    </recommendedName>
</protein>